<reference evidence="1" key="1">
    <citation type="submission" date="2019-11" db="EMBL/GenBank/DDBJ databases">
        <title>Nori genome reveals adaptations in red seaweeds to the harsh intertidal environment.</title>
        <authorList>
            <person name="Wang D."/>
            <person name="Mao Y."/>
        </authorList>
    </citation>
    <scope>NUCLEOTIDE SEQUENCE</scope>
    <source>
        <tissue evidence="1">Gametophyte</tissue>
    </source>
</reference>
<organism evidence="1 2">
    <name type="scientific">Pyropia yezoensis</name>
    <name type="common">Susabi-nori</name>
    <name type="synonym">Porphyra yezoensis</name>
    <dbReference type="NCBI Taxonomy" id="2788"/>
    <lineage>
        <taxon>Eukaryota</taxon>
        <taxon>Rhodophyta</taxon>
        <taxon>Bangiophyceae</taxon>
        <taxon>Bangiales</taxon>
        <taxon>Bangiaceae</taxon>
        <taxon>Pyropia</taxon>
    </lineage>
</organism>
<keyword evidence="2" id="KW-1185">Reference proteome</keyword>
<evidence type="ECO:0000313" key="2">
    <source>
        <dbReference type="Proteomes" id="UP000798662"/>
    </source>
</evidence>
<name>A0ACC3BZB2_PYRYE</name>
<proteinExistence type="predicted"/>
<evidence type="ECO:0000313" key="1">
    <source>
        <dbReference type="EMBL" id="KAK1862933.1"/>
    </source>
</evidence>
<protein>
    <submittedName>
        <fullName evidence="1">Uncharacterized protein</fullName>
    </submittedName>
</protein>
<dbReference type="Proteomes" id="UP000798662">
    <property type="component" value="Chromosome 2"/>
</dbReference>
<comment type="caution">
    <text evidence="1">The sequence shown here is derived from an EMBL/GenBank/DDBJ whole genome shotgun (WGS) entry which is preliminary data.</text>
</comment>
<sequence>MMASAFASVWSPVVRRSGAPCRFAAMRSMCAAGSSFVGARPPVAAMASRRATMGAMPVRLASQTSSRQLTMAAVMTTEEARPEVPKRLKGVHKPVAVVGDLKDFAGVSISTRPELIRAISSYVKESGLQLDSDKRQFRTDAKLRKFLSVDSCTFLSISKHLTPHLMKPEDVSPELAKEAAEMVQAADLAADEAEEAAGINGEDAGGKKTKKRKSKKNSNKALGPARAKAEGRGIFRPQKLSKVLSKVCGADTLCRPDAVKAMWRYIKLNKLQSPTDGRVILCDPLLKELFKCDQTDAFTMNKLLTAHLTKM</sequence>
<gene>
    <name evidence="1" type="ORF">I4F81_005499</name>
</gene>
<dbReference type="EMBL" id="CM020619">
    <property type="protein sequence ID" value="KAK1862933.1"/>
    <property type="molecule type" value="Genomic_DNA"/>
</dbReference>
<accession>A0ACC3BZB2</accession>